<dbReference type="Pfam" id="PF08707">
    <property type="entry name" value="PriCT_2"/>
    <property type="match status" value="1"/>
</dbReference>
<dbReference type="Gene3D" id="3.40.50.300">
    <property type="entry name" value="P-loop containing nucleotide triphosphate hydrolases"/>
    <property type="match status" value="1"/>
</dbReference>
<protein>
    <submittedName>
        <fullName evidence="4">AAA family ATPase</fullName>
    </submittedName>
</protein>
<feature type="region of interest" description="Disordered" evidence="1">
    <location>
        <begin position="358"/>
        <end position="384"/>
    </location>
</feature>
<feature type="region of interest" description="Disordered" evidence="1">
    <location>
        <begin position="491"/>
        <end position="515"/>
    </location>
</feature>
<reference evidence="4" key="1">
    <citation type="submission" date="2020-08" db="EMBL/GenBank/DDBJ databases">
        <authorList>
            <person name="Hu Y."/>
            <person name="Nguyen S.V."/>
            <person name="Li F."/>
            <person name="Fanning S."/>
        </authorList>
    </citation>
    <scope>NUCLEOTIDE SEQUENCE</scope>
    <source>
        <strain evidence="4">SYSU D8009</strain>
    </source>
</reference>
<feature type="region of interest" description="Disordered" evidence="1">
    <location>
        <begin position="41"/>
        <end position="61"/>
    </location>
</feature>
<dbReference type="AlphaFoldDB" id="A0A9X0R642"/>
<keyword evidence="5" id="KW-1185">Reference proteome</keyword>
<dbReference type="GO" id="GO:0016817">
    <property type="term" value="F:hydrolase activity, acting on acid anhydrides"/>
    <property type="evidence" value="ECO:0007669"/>
    <property type="project" value="InterPro"/>
</dbReference>
<dbReference type="Proteomes" id="UP000600101">
    <property type="component" value="Unassembled WGS sequence"/>
</dbReference>
<feature type="domain" description="Primase C-terminal 2" evidence="2">
    <location>
        <begin position="244"/>
        <end position="316"/>
    </location>
</feature>
<dbReference type="EMBL" id="JACOMF010000149">
    <property type="protein sequence ID" value="MBC4019248.1"/>
    <property type="molecule type" value="Genomic_DNA"/>
</dbReference>
<evidence type="ECO:0000313" key="4">
    <source>
        <dbReference type="EMBL" id="MBC4019248.1"/>
    </source>
</evidence>
<gene>
    <name evidence="4" type="ORF">H7965_28955</name>
</gene>
<comment type="caution">
    <text evidence="4">The sequence shown here is derived from an EMBL/GenBank/DDBJ whole genome shotgun (WGS) entry which is preliminary data.</text>
</comment>
<dbReference type="InterPro" id="IPR027417">
    <property type="entry name" value="P-loop_NTPase"/>
</dbReference>
<name>A0A9X0R642_9PROT</name>
<proteinExistence type="predicted"/>
<evidence type="ECO:0000256" key="1">
    <source>
        <dbReference type="SAM" id="MobiDB-lite"/>
    </source>
</evidence>
<evidence type="ECO:0000259" key="3">
    <source>
        <dbReference type="Pfam" id="PF09250"/>
    </source>
</evidence>
<organism evidence="4 5">
    <name type="scientific">Siccirubricoccus deserti</name>
    <dbReference type="NCBI Taxonomy" id="2013562"/>
    <lineage>
        <taxon>Bacteria</taxon>
        <taxon>Pseudomonadati</taxon>
        <taxon>Pseudomonadota</taxon>
        <taxon>Alphaproteobacteria</taxon>
        <taxon>Acetobacterales</taxon>
        <taxon>Roseomonadaceae</taxon>
        <taxon>Siccirubricoccus</taxon>
    </lineage>
</organism>
<evidence type="ECO:0000259" key="2">
    <source>
        <dbReference type="Pfam" id="PF08707"/>
    </source>
</evidence>
<feature type="compositionally biased region" description="Basic and acidic residues" evidence="1">
    <location>
        <begin position="363"/>
        <end position="379"/>
    </location>
</feature>
<evidence type="ECO:0000313" key="5">
    <source>
        <dbReference type="Proteomes" id="UP000600101"/>
    </source>
</evidence>
<feature type="region of interest" description="Disordered" evidence="1">
    <location>
        <begin position="546"/>
        <end position="577"/>
    </location>
</feature>
<sequence length="577" mass="64115">MREYKTISDIFDLLPEYSQARTVTLVRRTMFDAGFPPVPVRNAVQGDPKSGKAPMGTGWQHDAREPVPPCCGWDEAEPAALSTGLLCDGLRVLDIDIDDRARADAAHEIAETLFGPSPAIRRRVGTGRRALLYRAAEGQPGKLVRVNSSTDERVEVLGRGQQLVAYGTHYSGAAISWQGLPGLEVERAELPVVTEEQIADYLDAVSELITADSPRVYEFTETGETKAGQPATDDHDPLTEDDIRACLALIDENGQYETWRDVGAAIHHWDPGAAGLALFDEWSRSGRYESRSAVVRQWQGFRGMKRISVASLLWRARQVDPNFVPPSWAKPPEPTIPEFVLRHREKIARQVRESHAAHAAHLARQEEEAAARAEEETTKPKPRRFRMLTSSEAANLPPPNYLVPGLIVTKSIGCICGPSGSFKSFLSLHIGLSLAHGLPWCGYDLSLTPVCYVAAEGAHGLGVRIAAWERHHGLKNVSAPFRLIAEGVKPHGPAVHGRSHRRDRGRSHGDRPAFRPYRSRYASDLRGRNGGEFWQRIWNCPREDVSDAPHPWVQRFRRSPYGQGRGSRDARQLQAQR</sequence>
<feature type="domain" description="DNA primase/polymerase bifunctional N-terminal" evidence="3">
    <location>
        <begin position="32"/>
        <end position="190"/>
    </location>
</feature>
<dbReference type="Pfam" id="PF13481">
    <property type="entry name" value="AAA_25"/>
    <property type="match status" value="1"/>
</dbReference>
<dbReference type="InterPro" id="IPR015330">
    <property type="entry name" value="DNA_primase/pol_bifunc_N"/>
</dbReference>
<accession>A0A9X0R642</accession>
<dbReference type="InterPro" id="IPR014819">
    <property type="entry name" value="PriCT_2"/>
</dbReference>
<dbReference type="Pfam" id="PF09250">
    <property type="entry name" value="Prim-Pol"/>
    <property type="match status" value="1"/>
</dbReference>